<gene>
    <name evidence="1" type="ORF">FA046_13280</name>
</gene>
<dbReference type="PANTHER" id="PTHR37466:SF1">
    <property type="entry name" value="SLR1628 PROTEIN"/>
    <property type="match status" value="1"/>
</dbReference>
<dbReference type="Proteomes" id="UP000308181">
    <property type="component" value="Unassembled WGS sequence"/>
</dbReference>
<dbReference type="Gene3D" id="3.30.56.110">
    <property type="entry name" value="Protein of unknown function DUF2237"/>
    <property type="match status" value="1"/>
</dbReference>
<dbReference type="RefSeq" id="WP_136827000.1">
    <property type="nucleotide sequence ID" value="NZ_SWBP01000004.1"/>
</dbReference>
<sequence>MNPTHPIDKNVLGTPLQIAGTNPLTGFFRDGFCCTGPQDSGKHVVAAVVTDAFLAFTLAMGNDLISAYPAGRFPSLKAGDRWCLCAARWKEAFDAGFAPPVILEATHEKALLYATLEELKAHEFKV</sequence>
<organism evidence="1 2">
    <name type="scientific">Pedobacter cryophilus</name>
    <dbReference type="NCBI Taxonomy" id="2571271"/>
    <lineage>
        <taxon>Bacteria</taxon>
        <taxon>Pseudomonadati</taxon>
        <taxon>Bacteroidota</taxon>
        <taxon>Sphingobacteriia</taxon>
        <taxon>Sphingobacteriales</taxon>
        <taxon>Sphingobacteriaceae</taxon>
        <taxon>Pedobacter</taxon>
    </lineage>
</organism>
<evidence type="ECO:0000313" key="2">
    <source>
        <dbReference type="Proteomes" id="UP000308181"/>
    </source>
</evidence>
<keyword evidence="2" id="KW-1185">Reference proteome</keyword>
<evidence type="ECO:0000313" key="1">
    <source>
        <dbReference type="EMBL" id="TKB97035.1"/>
    </source>
</evidence>
<dbReference type="InterPro" id="IPR018714">
    <property type="entry name" value="DUF2237"/>
</dbReference>
<dbReference type="AlphaFoldDB" id="A0A4U1BW10"/>
<dbReference type="PANTHER" id="PTHR37466">
    <property type="entry name" value="SLR1628 PROTEIN"/>
    <property type="match status" value="1"/>
</dbReference>
<protein>
    <submittedName>
        <fullName evidence="1">DUF2237 domain-containing protein</fullName>
    </submittedName>
</protein>
<dbReference type="OrthoDB" id="9792525at2"/>
<name>A0A4U1BW10_9SPHI</name>
<proteinExistence type="predicted"/>
<dbReference type="Pfam" id="PF09996">
    <property type="entry name" value="DUF2237"/>
    <property type="match status" value="1"/>
</dbReference>
<dbReference type="EMBL" id="SWBP01000004">
    <property type="protein sequence ID" value="TKB97035.1"/>
    <property type="molecule type" value="Genomic_DNA"/>
</dbReference>
<accession>A0A4U1BW10</accession>
<reference evidence="1 2" key="1">
    <citation type="submission" date="2019-04" db="EMBL/GenBank/DDBJ databases">
        <title>Pedobacter sp. AR-3-17 sp. nov., isolated from Arctic soil.</title>
        <authorList>
            <person name="Dahal R.H."/>
            <person name="Kim D.-U."/>
        </authorList>
    </citation>
    <scope>NUCLEOTIDE SEQUENCE [LARGE SCALE GENOMIC DNA]</scope>
    <source>
        <strain evidence="1 2">AR-3-17</strain>
    </source>
</reference>
<comment type="caution">
    <text evidence="1">The sequence shown here is derived from an EMBL/GenBank/DDBJ whole genome shotgun (WGS) entry which is preliminary data.</text>
</comment>